<name>A0A4R7PZ21_9FLAO</name>
<dbReference type="OrthoDB" id="9786032at2"/>
<dbReference type="EMBL" id="SOBW01000008">
    <property type="protein sequence ID" value="TDU40275.1"/>
    <property type="molecule type" value="Genomic_DNA"/>
</dbReference>
<dbReference type="PANTHER" id="PTHR10885">
    <property type="entry name" value="ISOPENTENYL-DIPHOSPHATE DELTA-ISOMERASE"/>
    <property type="match status" value="1"/>
</dbReference>
<gene>
    <name evidence="3" type="ORF">BXY82_2322</name>
</gene>
<dbReference type="GO" id="GO:0016787">
    <property type="term" value="F:hydrolase activity"/>
    <property type="evidence" value="ECO:0007669"/>
    <property type="project" value="UniProtKB-KW"/>
</dbReference>
<dbReference type="Proteomes" id="UP000294689">
    <property type="component" value="Unassembled WGS sequence"/>
</dbReference>
<evidence type="ECO:0000256" key="1">
    <source>
        <dbReference type="ARBA" id="ARBA00022801"/>
    </source>
</evidence>
<dbReference type="AlphaFoldDB" id="A0A4R7PZ21"/>
<dbReference type="GO" id="GO:0004452">
    <property type="term" value="F:isopentenyl-diphosphate delta-isomerase activity"/>
    <property type="evidence" value="ECO:0007669"/>
    <property type="project" value="TreeGrafter"/>
</dbReference>
<dbReference type="InterPro" id="IPR020084">
    <property type="entry name" value="NUDIX_hydrolase_CS"/>
</dbReference>
<proteinExistence type="predicted"/>
<reference evidence="3 4" key="1">
    <citation type="submission" date="2019-03" db="EMBL/GenBank/DDBJ databases">
        <title>Genomic Encyclopedia of Archaeal and Bacterial Type Strains, Phase II (KMG-II): from individual species to whole genera.</title>
        <authorList>
            <person name="Goeker M."/>
        </authorList>
    </citation>
    <scope>NUCLEOTIDE SEQUENCE [LARGE SCALE GENOMIC DNA]</scope>
    <source>
        <strain evidence="3 4">DSM 28135</strain>
    </source>
</reference>
<keyword evidence="4" id="KW-1185">Reference proteome</keyword>
<protein>
    <submittedName>
        <fullName evidence="3">Isopentenyldiphosphate isomerase</fullName>
    </submittedName>
</protein>
<dbReference type="GO" id="GO:0005737">
    <property type="term" value="C:cytoplasm"/>
    <property type="evidence" value="ECO:0007669"/>
    <property type="project" value="TreeGrafter"/>
</dbReference>
<dbReference type="PANTHER" id="PTHR10885:SF20">
    <property type="entry name" value="NUDIX HYDROLASE DOMAIN-CONTAINING PROTEIN"/>
    <property type="match status" value="1"/>
</dbReference>
<dbReference type="InterPro" id="IPR000086">
    <property type="entry name" value="NUDIX_hydrolase_dom"/>
</dbReference>
<dbReference type="GO" id="GO:0009240">
    <property type="term" value="P:isopentenyl diphosphate biosynthetic process"/>
    <property type="evidence" value="ECO:0007669"/>
    <property type="project" value="TreeGrafter"/>
</dbReference>
<dbReference type="PROSITE" id="PS51462">
    <property type="entry name" value="NUDIX"/>
    <property type="match status" value="1"/>
</dbReference>
<dbReference type="PROSITE" id="PS00893">
    <property type="entry name" value="NUDIX_BOX"/>
    <property type="match status" value="1"/>
</dbReference>
<evidence type="ECO:0000259" key="2">
    <source>
        <dbReference type="PROSITE" id="PS51462"/>
    </source>
</evidence>
<keyword evidence="1" id="KW-0378">Hydrolase</keyword>
<comment type="caution">
    <text evidence="3">The sequence shown here is derived from an EMBL/GenBank/DDBJ whole genome shotgun (WGS) entry which is preliminary data.</text>
</comment>
<dbReference type="CDD" id="cd04692">
    <property type="entry name" value="NUDIX_Hydrolase"/>
    <property type="match status" value="1"/>
</dbReference>
<dbReference type="SUPFAM" id="SSF55811">
    <property type="entry name" value="Nudix"/>
    <property type="match status" value="1"/>
</dbReference>
<feature type="domain" description="Nudix hydrolase" evidence="2">
    <location>
        <begin position="31"/>
        <end position="172"/>
    </location>
</feature>
<sequence>MEPEEYIAILNADGSPTGKNCLKSEIHKKGYYHNTAHVWLYNDNAEILLAQRSATKVIYPLLWDISVAGHVDAGETIAQAAIRETWEEIGLEITEQQLLKIGVYDCFQSYPNGIVDNEFHHTFIAKITCSINDLTLDPKEVQQVKFVSIPEFLELLSNSANNSHFVQSNTAYYLEVIKAIENQMTNSNA</sequence>
<dbReference type="RefSeq" id="WP_133758299.1">
    <property type="nucleotide sequence ID" value="NZ_SOBW01000008.1"/>
</dbReference>
<organism evidence="3 4">
    <name type="scientific">Gelidibacter sediminis</name>
    <dbReference type="NCBI Taxonomy" id="1608710"/>
    <lineage>
        <taxon>Bacteria</taxon>
        <taxon>Pseudomonadati</taxon>
        <taxon>Bacteroidota</taxon>
        <taxon>Flavobacteriia</taxon>
        <taxon>Flavobacteriales</taxon>
        <taxon>Flavobacteriaceae</taxon>
        <taxon>Gelidibacter</taxon>
    </lineage>
</organism>
<accession>A0A4R7PZ21</accession>
<dbReference type="InterPro" id="IPR015797">
    <property type="entry name" value="NUDIX_hydrolase-like_dom_sf"/>
</dbReference>
<dbReference type="Pfam" id="PF00293">
    <property type="entry name" value="NUDIX"/>
    <property type="match status" value="1"/>
</dbReference>
<keyword evidence="3" id="KW-0413">Isomerase</keyword>
<evidence type="ECO:0000313" key="3">
    <source>
        <dbReference type="EMBL" id="TDU40275.1"/>
    </source>
</evidence>
<evidence type="ECO:0000313" key="4">
    <source>
        <dbReference type="Proteomes" id="UP000294689"/>
    </source>
</evidence>
<dbReference type="Gene3D" id="3.90.79.10">
    <property type="entry name" value="Nucleoside Triphosphate Pyrophosphohydrolase"/>
    <property type="match status" value="1"/>
</dbReference>